<dbReference type="OrthoDB" id="187139at2759"/>
<dbReference type="InterPro" id="IPR011050">
    <property type="entry name" value="Pectin_lyase_fold/virulence"/>
</dbReference>
<evidence type="ECO:0000313" key="9">
    <source>
        <dbReference type="EMBL" id="GAV74634.1"/>
    </source>
</evidence>
<protein>
    <submittedName>
        <fullName evidence="9">Glyco_hydro_28 domain-containing protein</fullName>
    </submittedName>
</protein>
<keyword evidence="5 8" id="KW-0378">Hydrolase</keyword>
<dbReference type="InParanoid" id="A0A1Q3C2Y6"/>
<dbReference type="GO" id="GO:0071555">
    <property type="term" value="P:cell wall organization"/>
    <property type="evidence" value="ECO:0007669"/>
    <property type="project" value="UniProtKB-KW"/>
</dbReference>
<gene>
    <name evidence="9" type="ORF">CFOL_v3_18114</name>
</gene>
<dbReference type="Proteomes" id="UP000187406">
    <property type="component" value="Unassembled WGS sequence"/>
</dbReference>
<accession>A0A1Q3C2Y6</accession>
<evidence type="ECO:0000256" key="3">
    <source>
        <dbReference type="ARBA" id="ARBA00022512"/>
    </source>
</evidence>
<feature type="non-terminal residue" evidence="9">
    <location>
        <position position="93"/>
    </location>
</feature>
<dbReference type="EMBL" id="BDDD01001254">
    <property type="protein sequence ID" value="GAV74634.1"/>
    <property type="molecule type" value="Genomic_DNA"/>
</dbReference>
<sequence length="93" mass="10163">LKAFEAAWTVACKVAASTMVLPPGYTFLIGPISFSGRNCESNITFQLDGKIIAPTSSVARGSLMQWLQFKILKGITIIWKGIIDGQGSVWWND</sequence>
<dbReference type="InterPro" id="IPR000743">
    <property type="entry name" value="Glyco_hydro_28"/>
</dbReference>
<keyword evidence="4" id="KW-0964">Secreted</keyword>
<evidence type="ECO:0000256" key="7">
    <source>
        <dbReference type="ARBA" id="ARBA00023316"/>
    </source>
</evidence>
<dbReference type="GO" id="GO:0005975">
    <property type="term" value="P:carbohydrate metabolic process"/>
    <property type="evidence" value="ECO:0007669"/>
    <property type="project" value="InterPro"/>
</dbReference>
<name>A0A1Q3C2Y6_CEPFO</name>
<evidence type="ECO:0000256" key="2">
    <source>
        <dbReference type="ARBA" id="ARBA00008834"/>
    </source>
</evidence>
<dbReference type="Gene3D" id="2.160.20.10">
    <property type="entry name" value="Single-stranded right-handed beta-helix, Pectin lyase-like"/>
    <property type="match status" value="1"/>
</dbReference>
<dbReference type="PANTHER" id="PTHR31375">
    <property type="match status" value="1"/>
</dbReference>
<comment type="similarity">
    <text evidence="2 8">Belongs to the glycosyl hydrolase 28 family.</text>
</comment>
<organism evidence="9 10">
    <name type="scientific">Cephalotus follicularis</name>
    <name type="common">Albany pitcher plant</name>
    <dbReference type="NCBI Taxonomy" id="3775"/>
    <lineage>
        <taxon>Eukaryota</taxon>
        <taxon>Viridiplantae</taxon>
        <taxon>Streptophyta</taxon>
        <taxon>Embryophyta</taxon>
        <taxon>Tracheophyta</taxon>
        <taxon>Spermatophyta</taxon>
        <taxon>Magnoliopsida</taxon>
        <taxon>eudicotyledons</taxon>
        <taxon>Gunneridae</taxon>
        <taxon>Pentapetalae</taxon>
        <taxon>rosids</taxon>
        <taxon>fabids</taxon>
        <taxon>Oxalidales</taxon>
        <taxon>Cephalotaceae</taxon>
        <taxon>Cephalotus</taxon>
    </lineage>
</organism>
<comment type="subcellular location">
    <subcellularLocation>
        <location evidence="1">Secreted</location>
        <location evidence="1">Cell wall</location>
    </subcellularLocation>
</comment>
<evidence type="ECO:0000256" key="8">
    <source>
        <dbReference type="RuleBase" id="RU361169"/>
    </source>
</evidence>
<feature type="non-terminal residue" evidence="9">
    <location>
        <position position="1"/>
    </location>
</feature>
<evidence type="ECO:0000256" key="1">
    <source>
        <dbReference type="ARBA" id="ARBA00004191"/>
    </source>
</evidence>
<comment type="caution">
    <text evidence="9">The sequence shown here is derived from an EMBL/GenBank/DDBJ whole genome shotgun (WGS) entry which is preliminary data.</text>
</comment>
<dbReference type="GO" id="GO:0004650">
    <property type="term" value="F:polygalacturonase activity"/>
    <property type="evidence" value="ECO:0007669"/>
    <property type="project" value="InterPro"/>
</dbReference>
<dbReference type="InterPro" id="IPR012334">
    <property type="entry name" value="Pectin_lyas_fold"/>
</dbReference>
<evidence type="ECO:0000313" key="10">
    <source>
        <dbReference type="Proteomes" id="UP000187406"/>
    </source>
</evidence>
<keyword evidence="10" id="KW-1185">Reference proteome</keyword>
<dbReference type="Pfam" id="PF00295">
    <property type="entry name" value="Glyco_hydro_28"/>
    <property type="match status" value="1"/>
</dbReference>
<evidence type="ECO:0000256" key="4">
    <source>
        <dbReference type="ARBA" id="ARBA00022525"/>
    </source>
</evidence>
<keyword evidence="3" id="KW-0134">Cell wall</keyword>
<dbReference type="STRING" id="3775.A0A1Q3C2Y6"/>
<dbReference type="SUPFAM" id="SSF51126">
    <property type="entry name" value="Pectin lyase-like"/>
    <property type="match status" value="1"/>
</dbReference>
<evidence type="ECO:0000256" key="5">
    <source>
        <dbReference type="ARBA" id="ARBA00022801"/>
    </source>
</evidence>
<evidence type="ECO:0000256" key="6">
    <source>
        <dbReference type="ARBA" id="ARBA00023295"/>
    </source>
</evidence>
<keyword evidence="6 8" id="KW-0326">Glycosidase</keyword>
<dbReference type="AlphaFoldDB" id="A0A1Q3C2Y6"/>
<reference evidence="10" key="1">
    <citation type="submission" date="2016-04" db="EMBL/GenBank/DDBJ databases">
        <title>Cephalotus genome sequencing.</title>
        <authorList>
            <person name="Fukushima K."/>
            <person name="Hasebe M."/>
            <person name="Fang X."/>
        </authorList>
    </citation>
    <scope>NUCLEOTIDE SEQUENCE [LARGE SCALE GENOMIC DNA]</scope>
    <source>
        <strain evidence="10">cv. St1</strain>
    </source>
</reference>
<proteinExistence type="inferred from homology"/>
<keyword evidence="7" id="KW-0961">Cell wall biogenesis/degradation</keyword>